<evidence type="ECO:0000313" key="3">
    <source>
        <dbReference type="Proteomes" id="UP000886595"/>
    </source>
</evidence>
<organism evidence="2 3">
    <name type="scientific">Brassica carinata</name>
    <name type="common">Ethiopian mustard</name>
    <name type="synonym">Abyssinian cabbage</name>
    <dbReference type="NCBI Taxonomy" id="52824"/>
    <lineage>
        <taxon>Eukaryota</taxon>
        <taxon>Viridiplantae</taxon>
        <taxon>Streptophyta</taxon>
        <taxon>Embryophyta</taxon>
        <taxon>Tracheophyta</taxon>
        <taxon>Spermatophyta</taxon>
        <taxon>Magnoliopsida</taxon>
        <taxon>eudicotyledons</taxon>
        <taxon>Gunneridae</taxon>
        <taxon>Pentapetalae</taxon>
        <taxon>rosids</taxon>
        <taxon>malvids</taxon>
        <taxon>Brassicales</taxon>
        <taxon>Brassicaceae</taxon>
        <taxon>Brassiceae</taxon>
        <taxon>Brassica</taxon>
    </lineage>
</organism>
<feature type="compositionally biased region" description="Acidic residues" evidence="1">
    <location>
        <begin position="31"/>
        <end position="41"/>
    </location>
</feature>
<feature type="region of interest" description="Disordered" evidence="1">
    <location>
        <begin position="296"/>
        <end position="408"/>
    </location>
</feature>
<feature type="compositionally biased region" description="Acidic residues" evidence="1">
    <location>
        <begin position="1"/>
        <end position="18"/>
    </location>
</feature>
<dbReference type="Proteomes" id="UP000886595">
    <property type="component" value="Unassembled WGS sequence"/>
</dbReference>
<gene>
    <name evidence="2" type="ORF">Bca52824_081196</name>
</gene>
<comment type="caution">
    <text evidence="2">The sequence shown here is derived from an EMBL/GenBank/DDBJ whole genome shotgun (WGS) entry which is preliminary data.</text>
</comment>
<dbReference type="OrthoDB" id="1113674at2759"/>
<feature type="compositionally biased region" description="Basic and acidic residues" evidence="1">
    <location>
        <begin position="162"/>
        <end position="185"/>
    </location>
</feature>
<dbReference type="AlphaFoldDB" id="A0A8X7PGT2"/>
<feature type="compositionally biased region" description="Basic and acidic residues" evidence="1">
    <location>
        <begin position="192"/>
        <end position="213"/>
    </location>
</feature>
<accession>A0A8X7PGT2</accession>
<proteinExistence type="predicted"/>
<evidence type="ECO:0000313" key="2">
    <source>
        <dbReference type="EMBL" id="KAG2251060.1"/>
    </source>
</evidence>
<feature type="compositionally biased region" description="Acidic residues" evidence="1">
    <location>
        <begin position="86"/>
        <end position="98"/>
    </location>
</feature>
<name>A0A8X7PGT2_BRACI</name>
<feature type="compositionally biased region" description="Basic residues" evidence="1">
    <location>
        <begin position="300"/>
        <end position="309"/>
    </location>
</feature>
<feature type="compositionally biased region" description="Basic and acidic residues" evidence="1">
    <location>
        <begin position="331"/>
        <end position="348"/>
    </location>
</feature>
<evidence type="ECO:0000256" key="1">
    <source>
        <dbReference type="SAM" id="MobiDB-lite"/>
    </source>
</evidence>
<keyword evidence="3" id="KW-1185">Reference proteome</keyword>
<dbReference type="EMBL" id="JAAMPC010000016">
    <property type="protein sequence ID" value="KAG2251060.1"/>
    <property type="molecule type" value="Genomic_DNA"/>
</dbReference>
<reference evidence="2 3" key="1">
    <citation type="submission" date="2020-02" db="EMBL/GenBank/DDBJ databases">
        <authorList>
            <person name="Ma Q."/>
            <person name="Huang Y."/>
            <person name="Song X."/>
            <person name="Pei D."/>
        </authorList>
    </citation>
    <scope>NUCLEOTIDE SEQUENCE [LARGE SCALE GENOMIC DNA]</scope>
    <source>
        <strain evidence="2">Sxm20200214</strain>
        <tissue evidence="2">Leaf</tissue>
    </source>
</reference>
<protein>
    <submittedName>
        <fullName evidence="2">Uncharacterized protein</fullName>
    </submittedName>
</protein>
<feature type="compositionally biased region" description="Polar residues" evidence="1">
    <location>
        <begin position="311"/>
        <end position="326"/>
    </location>
</feature>
<feature type="compositionally biased region" description="Basic and acidic residues" evidence="1">
    <location>
        <begin position="49"/>
        <end position="64"/>
    </location>
</feature>
<feature type="compositionally biased region" description="Basic and acidic residues" evidence="1">
    <location>
        <begin position="371"/>
        <end position="385"/>
    </location>
</feature>
<feature type="region of interest" description="Disordered" evidence="1">
    <location>
        <begin position="1"/>
        <end position="213"/>
    </location>
</feature>
<sequence>MEEEDSWQEDQSILDEESSYDHWSEDCSNNDFEEDPYEGDPEPVPPDSYHVDNHSSDCSSREAGPEEGYESGSWQEEAGIESCLENQEEWEHESDEETQLQLDVKKNSWEAQTHPDSYQDIEDSSWAEVPFSGHEERQTLSMKPYRDFGSWYEETDSPISDDEARQSSHEAEIQRDDLGVPKEEEAISEAGRNVKESQLDLAEEKEVESEAERNVTELEVHSINFSGHNKATSAYQEWEDNLKIWYHIHQPSDEELMTWEDFRLEMRRLVEEAEKETAAQYHHLQKNDTHAAYTHTSTPRFKKSKKANHPHSPQKQARNSQPNSLQLPKGPEIRPRSKGDSEHTERKTTVVHIKKGPRPEDEAMAQGIGEGDGRPNKSERLKENQGQHLTCPQNVEEDARNNKSTQATKEQITLQLAETIWRPRISYAIHTRRTQDV</sequence>